<accession>A0ABQ9ILL8</accession>
<dbReference type="EMBL" id="JARBHB010000001">
    <property type="protein sequence ID" value="KAJ8897070.1"/>
    <property type="molecule type" value="Genomic_DNA"/>
</dbReference>
<feature type="compositionally biased region" description="Polar residues" evidence="1">
    <location>
        <begin position="469"/>
        <end position="480"/>
    </location>
</feature>
<feature type="region of interest" description="Disordered" evidence="1">
    <location>
        <begin position="469"/>
        <end position="489"/>
    </location>
</feature>
<sequence length="489" mass="53101">MAQEYRQIACEQTAGCRRHAETPRLSDTMKVQFVCFEKGCYQPQRRVSASYGFKGHGVKGHGIKGHGFKGHGVKGHGVKGHGVKAHGVKGHGVKGHGVNGHGVKDRGVMDSSVKELVVMESRSSTTNMVKKQGSDTGHTNTHAYCLIAPTRKACCVSVVVLYCAYQISNICVVIAQCEFAPSSCSLSSVATNSKAQRPSFPLGKCVFISHMSSADFIIQTDIDGTWRCITSKQFYGVCRNFTASRLLHELHLNALAKWRHQQATFRIAIRQSASDDLLTSRQPSLQKVRYIFTGFLAAIAEHYYGDPYSFVAVVAEQLACSPPTRANLVQPPAGTPAFSHMRIVPDDAARRVFSGTSRIPHPFIPALLHTDLASPTPALKAAMLRDALISPPIVCADKCGYFDAGYIPKSQETCFQQTRDRVTDVDIVNQANTLMDLVEMQRVLASSIGGVMDCNFDHMAPLLKSAATSMNDEPVNSSPGAASLPTKKS</sequence>
<evidence type="ECO:0000313" key="2">
    <source>
        <dbReference type="EMBL" id="KAJ8897070.1"/>
    </source>
</evidence>
<dbReference type="Proteomes" id="UP001159363">
    <property type="component" value="Chromosome 1"/>
</dbReference>
<keyword evidence="3" id="KW-1185">Reference proteome</keyword>
<name>A0ABQ9ILL8_9NEOP</name>
<protein>
    <submittedName>
        <fullName evidence="2">Uncharacterized protein</fullName>
    </submittedName>
</protein>
<proteinExistence type="predicted"/>
<evidence type="ECO:0000256" key="1">
    <source>
        <dbReference type="SAM" id="MobiDB-lite"/>
    </source>
</evidence>
<gene>
    <name evidence="2" type="ORF">PR048_002416</name>
</gene>
<organism evidence="2 3">
    <name type="scientific">Dryococelus australis</name>
    <dbReference type="NCBI Taxonomy" id="614101"/>
    <lineage>
        <taxon>Eukaryota</taxon>
        <taxon>Metazoa</taxon>
        <taxon>Ecdysozoa</taxon>
        <taxon>Arthropoda</taxon>
        <taxon>Hexapoda</taxon>
        <taxon>Insecta</taxon>
        <taxon>Pterygota</taxon>
        <taxon>Neoptera</taxon>
        <taxon>Polyneoptera</taxon>
        <taxon>Phasmatodea</taxon>
        <taxon>Verophasmatodea</taxon>
        <taxon>Anareolatae</taxon>
        <taxon>Phasmatidae</taxon>
        <taxon>Eurycanthinae</taxon>
        <taxon>Dryococelus</taxon>
    </lineage>
</organism>
<reference evidence="2 3" key="1">
    <citation type="submission" date="2023-02" db="EMBL/GenBank/DDBJ databases">
        <title>LHISI_Scaffold_Assembly.</title>
        <authorList>
            <person name="Stuart O.P."/>
            <person name="Cleave R."/>
            <person name="Magrath M.J.L."/>
            <person name="Mikheyev A.S."/>
        </authorList>
    </citation>
    <scope>NUCLEOTIDE SEQUENCE [LARGE SCALE GENOMIC DNA]</scope>
    <source>
        <strain evidence="2">Daus_M_001</strain>
        <tissue evidence="2">Leg muscle</tissue>
    </source>
</reference>
<evidence type="ECO:0000313" key="3">
    <source>
        <dbReference type="Proteomes" id="UP001159363"/>
    </source>
</evidence>
<comment type="caution">
    <text evidence="2">The sequence shown here is derived from an EMBL/GenBank/DDBJ whole genome shotgun (WGS) entry which is preliminary data.</text>
</comment>